<protein>
    <submittedName>
        <fullName evidence="1">Uncharacterized protein</fullName>
    </submittedName>
</protein>
<dbReference type="EMBL" id="FRFG01000014">
    <property type="protein sequence ID" value="SHO55425.1"/>
    <property type="molecule type" value="Genomic_DNA"/>
</dbReference>
<dbReference type="STRING" id="1117707.VQ7734_01153"/>
<sequence length="193" mass="21857">MSFIVQPNSKESQSNSSKFKVNSCESMLIARKNNYDLIDIPSSGPYNAMYIKCQAINLVINKIKKSEISHIHDYILDENSVTYLPKQIALITSSSRYKSLMADQKLKTINDVNHIINIKQLNNNTISFSNDNASRQKISILAKGDFNHDAIEDIMLSVSNSVIGGSYTSYYLYILTKTEKDGDWIVLDEYPNN</sequence>
<dbReference type="Proteomes" id="UP000184600">
    <property type="component" value="Unassembled WGS sequence"/>
</dbReference>
<dbReference type="AlphaFoldDB" id="A0A1M7YS74"/>
<evidence type="ECO:0000313" key="1">
    <source>
        <dbReference type="EMBL" id="SHO55425.1"/>
    </source>
</evidence>
<proteinExistence type="predicted"/>
<organism evidence="1 2">
    <name type="scientific">Vibrio quintilis</name>
    <dbReference type="NCBI Taxonomy" id="1117707"/>
    <lineage>
        <taxon>Bacteria</taxon>
        <taxon>Pseudomonadati</taxon>
        <taxon>Pseudomonadota</taxon>
        <taxon>Gammaproteobacteria</taxon>
        <taxon>Vibrionales</taxon>
        <taxon>Vibrionaceae</taxon>
        <taxon>Vibrio</taxon>
    </lineage>
</organism>
<reference evidence="2" key="1">
    <citation type="submission" date="2016-12" db="EMBL/GenBank/DDBJ databases">
        <authorList>
            <person name="Rodrigo-Torres L."/>
            <person name="Arahal R.D."/>
            <person name="Lucena T."/>
        </authorList>
    </citation>
    <scope>NUCLEOTIDE SEQUENCE [LARGE SCALE GENOMIC DNA]</scope>
</reference>
<gene>
    <name evidence="1" type="ORF">VQ7734_01153</name>
</gene>
<keyword evidence="2" id="KW-1185">Reference proteome</keyword>
<evidence type="ECO:0000313" key="2">
    <source>
        <dbReference type="Proteomes" id="UP000184600"/>
    </source>
</evidence>
<accession>A0A1M7YS74</accession>
<name>A0A1M7YS74_9VIBR</name>